<feature type="transmembrane region" description="Helical" evidence="1">
    <location>
        <begin position="153"/>
        <end position="173"/>
    </location>
</feature>
<dbReference type="EMBL" id="CP032157">
    <property type="protein sequence ID" value="AXY74625.1"/>
    <property type="molecule type" value="Genomic_DNA"/>
</dbReference>
<dbReference type="PANTHER" id="PTHR34219">
    <property type="entry name" value="IRON-REGULATED INNER MEMBRANE PROTEIN-RELATED"/>
    <property type="match status" value="1"/>
</dbReference>
<evidence type="ECO:0000256" key="1">
    <source>
        <dbReference type="SAM" id="Phobius"/>
    </source>
</evidence>
<dbReference type="KEGG" id="pseg:D3H65_11810"/>
<feature type="transmembrane region" description="Helical" evidence="1">
    <location>
        <begin position="205"/>
        <end position="225"/>
    </location>
</feature>
<dbReference type="OrthoDB" id="111691at2"/>
<sequence length="414" mass="46292">MPRKFWPVPVKNKTLKKVASVLHLWLGLGSGLVITIVALLGAIYAFQPELTEAFQPYLHVKPAEQSFQPVSVLKLKAEAQLPGKGVTRISFAGADHSVAVSFNDKKKGYYYIVYLNPYTGDVLKVKNMDRDFFRQVLNGHMHLWLPDPVGGAIVKYATLIFGLIIITGLVLWWPRKWTKAMRKQSFAIKTNASPKRLNYDLHSVLGFYASWFMLFTVLTGLVWTFDSIRDAEYWIFSGGKKFPAADKVKSVKPAQAIAGNPLDRISEQVNARYPNFARIQYLIPAAPTGVVTVRLYPEKKRFYNGDVLTFDQYTAFELAGGVRGKYADANNGEKVNKMNYDIHTGGIGGLPLRVAVFFAALIAASLPITGFYIWWGKKKKKATRQPGLEARSSLQATSHELQVERVNAQKAATV</sequence>
<evidence type="ECO:0000313" key="2">
    <source>
        <dbReference type="EMBL" id="AXY74625.1"/>
    </source>
</evidence>
<dbReference type="Proteomes" id="UP000263900">
    <property type="component" value="Chromosome"/>
</dbReference>
<accession>A0A3B7MSL8</accession>
<dbReference type="AlphaFoldDB" id="A0A3B7MSL8"/>
<reference evidence="2 3" key="1">
    <citation type="submission" date="2018-09" db="EMBL/GenBank/DDBJ databases">
        <title>Genome sequencing of strain 6GH32-13.</title>
        <authorList>
            <person name="Weon H.-Y."/>
            <person name="Heo J."/>
            <person name="Kwon S.-W."/>
        </authorList>
    </citation>
    <scope>NUCLEOTIDE SEQUENCE [LARGE SCALE GENOMIC DNA]</scope>
    <source>
        <strain evidence="2 3">5GH32-13</strain>
    </source>
</reference>
<evidence type="ECO:0000313" key="3">
    <source>
        <dbReference type="Proteomes" id="UP000263900"/>
    </source>
</evidence>
<feature type="transmembrane region" description="Helical" evidence="1">
    <location>
        <begin position="354"/>
        <end position="375"/>
    </location>
</feature>
<keyword evidence="1" id="KW-0472">Membrane</keyword>
<keyword evidence="1" id="KW-1133">Transmembrane helix</keyword>
<feature type="transmembrane region" description="Helical" evidence="1">
    <location>
        <begin position="21"/>
        <end position="46"/>
    </location>
</feature>
<gene>
    <name evidence="2" type="ORF">D3H65_11810</name>
</gene>
<proteinExistence type="predicted"/>
<name>A0A3B7MSL8_9BACT</name>
<dbReference type="InterPro" id="IPR005625">
    <property type="entry name" value="PepSY-ass_TM"/>
</dbReference>
<organism evidence="2 3">
    <name type="scientific">Paraflavitalea soli</name>
    <dbReference type="NCBI Taxonomy" id="2315862"/>
    <lineage>
        <taxon>Bacteria</taxon>
        <taxon>Pseudomonadati</taxon>
        <taxon>Bacteroidota</taxon>
        <taxon>Chitinophagia</taxon>
        <taxon>Chitinophagales</taxon>
        <taxon>Chitinophagaceae</taxon>
        <taxon>Paraflavitalea</taxon>
    </lineage>
</organism>
<protein>
    <submittedName>
        <fullName evidence="2">PepSY domain-containing protein</fullName>
    </submittedName>
</protein>
<keyword evidence="1" id="KW-0812">Transmembrane</keyword>
<keyword evidence="3" id="KW-1185">Reference proteome</keyword>
<dbReference type="Pfam" id="PF03929">
    <property type="entry name" value="PepSY_TM"/>
    <property type="match status" value="1"/>
</dbReference>